<proteinExistence type="predicted"/>
<dbReference type="AlphaFoldDB" id="A0A1G5IBJ9"/>
<gene>
    <name evidence="1" type="ORF">SAMN05216233_118120</name>
</gene>
<organism evidence="1 2">
    <name type="scientific">Desulfoluna spongiiphila</name>
    <dbReference type="NCBI Taxonomy" id="419481"/>
    <lineage>
        <taxon>Bacteria</taxon>
        <taxon>Pseudomonadati</taxon>
        <taxon>Thermodesulfobacteriota</taxon>
        <taxon>Desulfobacteria</taxon>
        <taxon>Desulfobacterales</taxon>
        <taxon>Desulfolunaceae</taxon>
        <taxon>Desulfoluna</taxon>
    </lineage>
</organism>
<evidence type="ECO:0000313" key="2">
    <source>
        <dbReference type="Proteomes" id="UP000198870"/>
    </source>
</evidence>
<dbReference type="STRING" id="419481.SAMN05216233_118120"/>
<dbReference type="Proteomes" id="UP000198870">
    <property type="component" value="Unassembled WGS sequence"/>
</dbReference>
<keyword evidence="2" id="KW-1185">Reference proteome</keyword>
<reference evidence="1 2" key="1">
    <citation type="submission" date="2016-10" db="EMBL/GenBank/DDBJ databases">
        <authorList>
            <person name="de Groot N.N."/>
        </authorList>
    </citation>
    <scope>NUCLEOTIDE SEQUENCE [LARGE SCALE GENOMIC DNA]</scope>
    <source>
        <strain evidence="1 2">AA1</strain>
    </source>
</reference>
<protein>
    <submittedName>
        <fullName evidence="1">Uncharacterized protein</fullName>
    </submittedName>
</protein>
<sequence>MGKFFPHTGAFFYGVQDCQARQSGDFVKKCADFNLWHNF</sequence>
<accession>A0A1G5IBJ9</accession>
<dbReference type="EMBL" id="FMUX01000018">
    <property type="protein sequence ID" value="SCY73050.1"/>
    <property type="molecule type" value="Genomic_DNA"/>
</dbReference>
<name>A0A1G5IBJ9_9BACT</name>
<evidence type="ECO:0000313" key="1">
    <source>
        <dbReference type="EMBL" id="SCY73050.1"/>
    </source>
</evidence>